<dbReference type="Pfam" id="PF20628">
    <property type="entry name" value="Dyp_perox_C"/>
    <property type="match status" value="1"/>
</dbReference>
<keyword evidence="4" id="KW-0479">Metal-binding</keyword>
<evidence type="ECO:0000259" key="11">
    <source>
        <dbReference type="Pfam" id="PF20628"/>
    </source>
</evidence>
<feature type="domain" description="Dyp-type peroxidase N-terminal" evidence="10">
    <location>
        <begin position="65"/>
        <end position="126"/>
    </location>
</feature>
<keyword evidence="7" id="KW-0408">Iron</keyword>
<evidence type="ECO:0000313" key="13">
    <source>
        <dbReference type="Proteomes" id="UP000636960"/>
    </source>
</evidence>
<dbReference type="InterPro" id="IPR048328">
    <property type="entry name" value="Dyp_perox_C"/>
</dbReference>
<keyword evidence="2" id="KW-0575">Peroxidase</keyword>
<dbReference type="Proteomes" id="UP000636960">
    <property type="component" value="Unassembled WGS sequence"/>
</dbReference>
<comment type="cofactor">
    <cofactor evidence="1">
        <name>heme b</name>
        <dbReference type="ChEBI" id="CHEBI:60344"/>
    </cofactor>
</comment>
<dbReference type="AlphaFoldDB" id="A0A919K4G4"/>
<keyword evidence="13" id="KW-1185">Reference proteome</keyword>
<keyword evidence="5 9" id="KW-0732">Signal</keyword>
<dbReference type="PANTHER" id="PTHR30521">
    <property type="entry name" value="DEFERROCHELATASE/PEROXIDASE"/>
    <property type="match status" value="1"/>
</dbReference>
<dbReference type="PROSITE" id="PS51257">
    <property type="entry name" value="PROKAR_LIPOPROTEIN"/>
    <property type="match status" value="1"/>
</dbReference>
<keyword evidence="6" id="KW-0560">Oxidoreductase</keyword>
<evidence type="ECO:0000256" key="2">
    <source>
        <dbReference type="ARBA" id="ARBA00022559"/>
    </source>
</evidence>
<dbReference type="InterPro" id="IPR006314">
    <property type="entry name" value="Dyp_peroxidase"/>
</dbReference>
<evidence type="ECO:0000256" key="4">
    <source>
        <dbReference type="ARBA" id="ARBA00022723"/>
    </source>
</evidence>
<protein>
    <recommendedName>
        <fullName evidence="14">Peroxidase</fullName>
    </recommendedName>
</protein>
<evidence type="ECO:0008006" key="14">
    <source>
        <dbReference type="Google" id="ProtNLM"/>
    </source>
</evidence>
<accession>A0A919K4G4</accession>
<evidence type="ECO:0000256" key="8">
    <source>
        <dbReference type="ARBA" id="ARBA00025737"/>
    </source>
</evidence>
<evidence type="ECO:0000256" key="3">
    <source>
        <dbReference type="ARBA" id="ARBA00022617"/>
    </source>
</evidence>
<dbReference type="PROSITE" id="PS51404">
    <property type="entry name" value="DYP_PEROXIDASE"/>
    <property type="match status" value="1"/>
</dbReference>
<comment type="similarity">
    <text evidence="8">Belongs to the DyP-type peroxidase family.</text>
</comment>
<dbReference type="InterPro" id="IPR048327">
    <property type="entry name" value="Dyp_perox_N"/>
</dbReference>
<dbReference type="GO" id="GO:0046872">
    <property type="term" value="F:metal ion binding"/>
    <property type="evidence" value="ECO:0007669"/>
    <property type="project" value="UniProtKB-KW"/>
</dbReference>
<feature type="domain" description="Dyp-type peroxidase C-terminal" evidence="11">
    <location>
        <begin position="158"/>
        <end position="334"/>
    </location>
</feature>
<evidence type="ECO:0000256" key="1">
    <source>
        <dbReference type="ARBA" id="ARBA00001970"/>
    </source>
</evidence>
<feature type="signal peptide" evidence="9">
    <location>
        <begin position="1"/>
        <end position="21"/>
    </location>
</feature>
<evidence type="ECO:0000313" key="12">
    <source>
        <dbReference type="EMBL" id="GIF00004.1"/>
    </source>
</evidence>
<dbReference type="RefSeq" id="WP_203787262.1">
    <property type="nucleotide sequence ID" value="NZ_BOMV01000078.1"/>
</dbReference>
<organism evidence="12 13">
    <name type="scientific">Paractinoplanes rishiriensis</name>
    <dbReference type="NCBI Taxonomy" id="1050105"/>
    <lineage>
        <taxon>Bacteria</taxon>
        <taxon>Bacillati</taxon>
        <taxon>Actinomycetota</taxon>
        <taxon>Actinomycetes</taxon>
        <taxon>Micromonosporales</taxon>
        <taxon>Micromonosporaceae</taxon>
        <taxon>Paractinoplanes</taxon>
    </lineage>
</organism>
<evidence type="ECO:0000256" key="7">
    <source>
        <dbReference type="ARBA" id="ARBA00023004"/>
    </source>
</evidence>
<dbReference type="EMBL" id="BOMV01000078">
    <property type="protein sequence ID" value="GIF00004.1"/>
    <property type="molecule type" value="Genomic_DNA"/>
</dbReference>
<proteinExistence type="inferred from homology"/>
<dbReference type="Pfam" id="PF04261">
    <property type="entry name" value="Dyp_perox_N"/>
    <property type="match status" value="1"/>
</dbReference>
<dbReference type="GO" id="GO:0005829">
    <property type="term" value="C:cytosol"/>
    <property type="evidence" value="ECO:0007669"/>
    <property type="project" value="TreeGrafter"/>
</dbReference>
<gene>
    <name evidence="12" type="ORF">Ari01nite_74680</name>
</gene>
<evidence type="ECO:0000256" key="6">
    <source>
        <dbReference type="ARBA" id="ARBA00023002"/>
    </source>
</evidence>
<dbReference type="GO" id="GO:0004601">
    <property type="term" value="F:peroxidase activity"/>
    <property type="evidence" value="ECO:0007669"/>
    <property type="project" value="UniProtKB-KW"/>
</dbReference>
<dbReference type="GO" id="GO:0020037">
    <property type="term" value="F:heme binding"/>
    <property type="evidence" value="ECO:0007669"/>
    <property type="project" value="InterPro"/>
</dbReference>
<dbReference type="PANTHER" id="PTHR30521:SF4">
    <property type="entry name" value="DEFERROCHELATASE"/>
    <property type="match status" value="1"/>
</dbReference>
<sequence>MKRRTLLAATGLGVVAGCAEARPPVPAPPPVDLPVRTGNAVVVAPVRRAAVLTAYDVIGNDLRGTLQALEERLAGVAATVGVGASLFDGRFALAKPRLLTEMPAFRADVLDPQWCHGDLLVQVVGDNAEGLPRIAVPGLRRRWSIDGFHPVGHGAGVRNLFGFREGDGNPDAADRDLMSRLVWVQPGDGEPDWCVGGTYQVVRLIRMAMPSWDSDPVAEQERVIGRKKDTGAPLGGERVTDAPDLGGDQIAVDAHIRLANPRTPESEAHRILRRGYSYRRTPEVAGVDDAGQIFVCYQRDVERGFATIQRRLAGEALEKYLLPFGGGYYFVLPAAGVRAILPDGA</sequence>
<evidence type="ECO:0000256" key="9">
    <source>
        <dbReference type="SAM" id="SignalP"/>
    </source>
</evidence>
<dbReference type="SUPFAM" id="SSF54909">
    <property type="entry name" value="Dimeric alpha+beta barrel"/>
    <property type="match status" value="1"/>
</dbReference>
<reference evidence="12" key="1">
    <citation type="submission" date="2021-01" db="EMBL/GenBank/DDBJ databases">
        <title>Whole genome shotgun sequence of Actinoplanes rishiriensis NBRC 108556.</title>
        <authorList>
            <person name="Komaki H."/>
            <person name="Tamura T."/>
        </authorList>
    </citation>
    <scope>NUCLEOTIDE SEQUENCE</scope>
    <source>
        <strain evidence="12">NBRC 108556</strain>
    </source>
</reference>
<evidence type="ECO:0000256" key="5">
    <source>
        <dbReference type="ARBA" id="ARBA00022729"/>
    </source>
</evidence>
<name>A0A919K4G4_9ACTN</name>
<comment type="caution">
    <text evidence="12">The sequence shown here is derived from an EMBL/GenBank/DDBJ whole genome shotgun (WGS) entry which is preliminary data.</text>
</comment>
<dbReference type="InterPro" id="IPR011008">
    <property type="entry name" value="Dimeric_a/b-barrel"/>
</dbReference>
<keyword evidence="3" id="KW-0349">Heme</keyword>
<evidence type="ECO:0000259" key="10">
    <source>
        <dbReference type="Pfam" id="PF04261"/>
    </source>
</evidence>
<dbReference type="NCBIfam" id="TIGR01413">
    <property type="entry name" value="Dyp_perox_fam"/>
    <property type="match status" value="1"/>
</dbReference>
<feature type="chain" id="PRO_5037896558" description="Peroxidase" evidence="9">
    <location>
        <begin position="22"/>
        <end position="345"/>
    </location>
</feature>